<sequence length="497" mass="55271">MKNLIFLFLITAALLYYNTLKNHRSNSFNPLQWSASYFLTLLSRHSSSSSWGSDGNAMRYEGGYSVETLVHGDDAWIVPFAIRVSDYDGELYAVDEANSNILKITPPLSPYSRARLVAGSFQGLLGHVDGKPSDARFNHPRGVASDDRGNVYVADTLNLAIRKIGDSGVTTIAGGKSSMAGYRDGPGEDAKFSSDFDVVYVRPTCSLLVVDRGNAALRQISLDQEDCNYQNISVSSADLLLVVGAVLVGYAACILRLGRGSPFFSRRKTDLSSQTPFLVKVDGQVQPQRPASETVSKREQRDEKITPIVDNSKEFPGWPSFGQLMVDLSKLALEALAGIFFYLVPSRIRSLRSRKGLAPLKDNLRMPEDQADRKPAQRQRTPAPLSETTRHAHPQLEKQSEAKPLKIKSGSFKVPPAATKQKPSKRQEFADFCGTAEVPPYVKSKSHKERVRNHRHREKSGETGYDNEGTEQKQVDYQKSENYSLRNKHSSNESFRF</sequence>
<proteinExistence type="predicted"/>
<evidence type="ECO:0000313" key="2">
    <source>
        <dbReference type="Proteomes" id="UP001057402"/>
    </source>
</evidence>
<dbReference type="Proteomes" id="UP001057402">
    <property type="component" value="Chromosome 1"/>
</dbReference>
<organism evidence="1 2">
    <name type="scientific">Melastoma candidum</name>
    <dbReference type="NCBI Taxonomy" id="119954"/>
    <lineage>
        <taxon>Eukaryota</taxon>
        <taxon>Viridiplantae</taxon>
        <taxon>Streptophyta</taxon>
        <taxon>Embryophyta</taxon>
        <taxon>Tracheophyta</taxon>
        <taxon>Spermatophyta</taxon>
        <taxon>Magnoliopsida</taxon>
        <taxon>eudicotyledons</taxon>
        <taxon>Gunneridae</taxon>
        <taxon>Pentapetalae</taxon>
        <taxon>rosids</taxon>
        <taxon>malvids</taxon>
        <taxon>Myrtales</taxon>
        <taxon>Melastomataceae</taxon>
        <taxon>Melastomatoideae</taxon>
        <taxon>Melastomateae</taxon>
        <taxon>Melastoma</taxon>
    </lineage>
</organism>
<evidence type="ECO:0000313" key="1">
    <source>
        <dbReference type="EMBL" id="KAI4390142.1"/>
    </source>
</evidence>
<reference evidence="2" key="1">
    <citation type="journal article" date="2023" name="Front. Plant Sci.">
        <title>Chromosomal-level genome assembly of Melastoma candidum provides insights into trichome evolution.</title>
        <authorList>
            <person name="Zhong Y."/>
            <person name="Wu W."/>
            <person name="Sun C."/>
            <person name="Zou P."/>
            <person name="Liu Y."/>
            <person name="Dai S."/>
            <person name="Zhou R."/>
        </authorList>
    </citation>
    <scope>NUCLEOTIDE SEQUENCE [LARGE SCALE GENOMIC DNA]</scope>
</reference>
<gene>
    <name evidence="1" type="ORF">MLD38_002285</name>
</gene>
<protein>
    <submittedName>
        <fullName evidence="1">Uncharacterized protein</fullName>
    </submittedName>
</protein>
<dbReference type="EMBL" id="CM042880">
    <property type="protein sequence ID" value="KAI4390142.1"/>
    <property type="molecule type" value="Genomic_DNA"/>
</dbReference>
<accession>A0ACB9SPJ5</accession>
<name>A0ACB9SPJ5_9MYRT</name>
<keyword evidence="2" id="KW-1185">Reference proteome</keyword>
<comment type="caution">
    <text evidence="1">The sequence shown here is derived from an EMBL/GenBank/DDBJ whole genome shotgun (WGS) entry which is preliminary data.</text>
</comment>